<dbReference type="Pfam" id="PF01025">
    <property type="entry name" value="GrpE"/>
    <property type="match status" value="1"/>
</dbReference>
<dbReference type="InterPro" id="IPR000740">
    <property type="entry name" value="GrpE"/>
</dbReference>
<dbReference type="EMBL" id="CP030759">
    <property type="protein sequence ID" value="AXA36314.1"/>
    <property type="molecule type" value="Genomic_DNA"/>
</dbReference>
<evidence type="ECO:0000256" key="1">
    <source>
        <dbReference type="ARBA" id="ARBA00009054"/>
    </source>
</evidence>
<dbReference type="GO" id="GO:0051082">
    <property type="term" value="F:unfolded protein binding"/>
    <property type="evidence" value="ECO:0007669"/>
    <property type="project" value="TreeGrafter"/>
</dbReference>
<evidence type="ECO:0000313" key="6">
    <source>
        <dbReference type="Proteomes" id="UP000262583"/>
    </source>
</evidence>
<organism evidence="5 6">
    <name type="scientific">Sumerlaea chitinivorans</name>
    <dbReference type="NCBI Taxonomy" id="2250252"/>
    <lineage>
        <taxon>Bacteria</taxon>
        <taxon>Candidatus Sumerlaeota</taxon>
        <taxon>Candidatus Sumerlaeia</taxon>
        <taxon>Candidatus Sumerlaeales</taxon>
        <taxon>Candidatus Sumerlaeaceae</taxon>
        <taxon>Candidatus Sumerlaea</taxon>
    </lineage>
</organism>
<dbReference type="GO" id="GO:0042803">
    <property type="term" value="F:protein homodimerization activity"/>
    <property type="evidence" value="ECO:0007669"/>
    <property type="project" value="InterPro"/>
</dbReference>
<keyword evidence="3 5" id="KW-0346">Stress response</keyword>
<evidence type="ECO:0000256" key="4">
    <source>
        <dbReference type="RuleBase" id="RU004478"/>
    </source>
</evidence>
<dbReference type="GO" id="GO:0005737">
    <property type="term" value="C:cytoplasm"/>
    <property type="evidence" value="ECO:0007669"/>
    <property type="project" value="UniProtKB-SubCell"/>
</dbReference>
<dbReference type="InterPro" id="IPR009012">
    <property type="entry name" value="GrpE_head"/>
</dbReference>
<evidence type="ECO:0000313" key="5">
    <source>
        <dbReference type="EMBL" id="AXA36314.1"/>
    </source>
</evidence>
<dbReference type="GO" id="GO:0006457">
    <property type="term" value="P:protein folding"/>
    <property type="evidence" value="ECO:0007669"/>
    <property type="project" value="InterPro"/>
</dbReference>
<keyword evidence="3" id="KW-0963">Cytoplasm</keyword>
<dbReference type="Proteomes" id="UP000262583">
    <property type="component" value="Chromosome"/>
</dbReference>
<dbReference type="GO" id="GO:0051087">
    <property type="term" value="F:protein-folding chaperone binding"/>
    <property type="evidence" value="ECO:0007669"/>
    <property type="project" value="InterPro"/>
</dbReference>
<proteinExistence type="inferred from homology"/>
<dbReference type="KEGG" id="schv:BRCON_1537"/>
<evidence type="ECO:0000256" key="3">
    <source>
        <dbReference type="HAMAP-Rule" id="MF_01151"/>
    </source>
</evidence>
<dbReference type="PANTHER" id="PTHR21237">
    <property type="entry name" value="GRPE PROTEIN"/>
    <property type="match status" value="1"/>
</dbReference>
<comment type="subcellular location">
    <subcellularLocation>
        <location evidence="3">Cytoplasm</location>
    </subcellularLocation>
</comment>
<accession>A0A2Z4Y579</accession>
<keyword evidence="2 3" id="KW-0143">Chaperone</keyword>
<dbReference type="AlphaFoldDB" id="A0A2Z4Y579"/>
<comment type="function">
    <text evidence="3">Participates actively in the response to hyperosmotic and heat shock by preventing the aggregation of stress-denatured proteins, in association with DnaK and GrpE. It is the nucleotide exchange factor for DnaK and may function as a thermosensor. Unfolded proteins bind initially to DnaJ; upon interaction with the DnaJ-bound protein, DnaK hydrolyzes its bound ATP, resulting in the formation of a stable complex. GrpE releases ADP from DnaK; ATP binding to DnaK triggers the release of the substrate protein, thus completing the reaction cycle. Several rounds of ATP-dependent interactions between DnaJ, DnaK and GrpE are required for fully efficient folding.</text>
</comment>
<dbReference type="SUPFAM" id="SSF51064">
    <property type="entry name" value="Head domain of nucleotide exchange factor GrpE"/>
    <property type="match status" value="1"/>
</dbReference>
<dbReference type="InterPro" id="IPR013805">
    <property type="entry name" value="GrpE_CC"/>
</dbReference>
<name>A0A2Z4Y579_SUMC1</name>
<dbReference type="Gene3D" id="2.30.22.10">
    <property type="entry name" value="Head domain of nucleotide exchange factor GrpE"/>
    <property type="match status" value="1"/>
</dbReference>
<protein>
    <recommendedName>
        <fullName evidence="3">Protein GrpE</fullName>
    </recommendedName>
    <alternativeName>
        <fullName evidence="3">HSP-70 cofactor</fullName>
    </alternativeName>
</protein>
<gene>
    <name evidence="3" type="primary">grpE</name>
    <name evidence="5" type="ORF">BRCON_1537</name>
</gene>
<reference evidence="5 6" key="1">
    <citation type="submission" date="2018-05" db="EMBL/GenBank/DDBJ databases">
        <title>A metagenomic window into the 2 km-deep terrestrial subsurface aquifer revealed taxonomically and functionally diverse microbial community comprising novel uncultured bacterial lineages.</title>
        <authorList>
            <person name="Kadnikov V.V."/>
            <person name="Mardanov A.V."/>
            <person name="Beletsky A.V."/>
            <person name="Banks D."/>
            <person name="Pimenov N.V."/>
            <person name="Frank Y.A."/>
            <person name="Karnachuk O.V."/>
            <person name="Ravin N.V."/>
        </authorList>
    </citation>
    <scope>NUCLEOTIDE SEQUENCE [LARGE SCALE GENOMIC DNA]</scope>
    <source>
        <strain evidence="5">BY</strain>
    </source>
</reference>
<dbReference type="PANTHER" id="PTHR21237:SF23">
    <property type="entry name" value="GRPE PROTEIN HOMOLOG, MITOCHONDRIAL"/>
    <property type="match status" value="1"/>
</dbReference>
<dbReference type="HAMAP" id="MF_01151">
    <property type="entry name" value="GrpE"/>
    <property type="match status" value="1"/>
</dbReference>
<comment type="subunit">
    <text evidence="3">Homodimer.</text>
</comment>
<dbReference type="GO" id="GO:0000774">
    <property type="term" value="F:adenyl-nucleotide exchange factor activity"/>
    <property type="evidence" value="ECO:0007669"/>
    <property type="project" value="InterPro"/>
</dbReference>
<dbReference type="PRINTS" id="PR00773">
    <property type="entry name" value="GRPEPROTEIN"/>
</dbReference>
<evidence type="ECO:0000256" key="2">
    <source>
        <dbReference type="ARBA" id="ARBA00023186"/>
    </source>
</evidence>
<sequence length="153" mass="17985">MSREEGRRDLLEAVSASLLEIERLQDLTEQLKHRSAQPEELEKFMRSILPTLDAFERVLSLARTYPKSEEIDNWLKAVESIYFRLLSMLENYGLYQLKCVGKKVDLNLHEVVEYRPSTEHPDETVIAERQKGYVFRGKLLRDAKVVVAYNERR</sequence>
<dbReference type="Gene3D" id="3.90.20.20">
    <property type="match status" value="1"/>
</dbReference>
<comment type="similarity">
    <text evidence="1 3 4">Belongs to the GrpE family.</text>
</comment>
<dbReference type="SUPFAM" id="SSF58014">
    <property type="entry name" value="Coiled-coil domain of nucleotide exchange factor GrpE"/>
    <property type="match status" value="1"/>
</dbReference>